<dbReference type="Pfam" id="PF00082">
    <property type="entry name" value="Peptidase_S8"/>
    <property type="match status" value="1"/>
</dbReference>
<keyword evidence="6 8" id="KW-0720">Serine protease</keyword>
<comment type="similarity">
    <text evidence="2 8 9">Belongs to the peptidase S8 family.</text>
</comment>
<keyword evidence="5 8" id="KW-0378">Hydrolase</keyword>
<evidence type="ECO:0000313" key="14">
    <source>
        <dbReference type="EMBL" id="KAK9983520.1"/>
    </source>
</evidence>
<evidence type="ECO:0000313" key="15">
    <source>
        <dbReference type="Proteomes" id="UP001459277"/>
    </source>
</evidence>
<dbReference type="InterPro" id="IPR010259">
    <property type="entry name" value="S8pro/Inhibitor_I9"/>
</dbReference>
<dbReference type="InterPro" id="IPR036852">
    <property type="entry name" value="Peptidase_S8/S53_dom_sf"/>
</dbReference>
<feature type="active site" description="Charge relay system" evidence="7 8">
    <location>
        <position position="502"/>
    </location>
</feature>
<evidence type="ECO:0000256" key="2">
    <source>
        <dbReference type="ARBA" id="ARBA00011073"/>
    </source>
</evidence>
<evidence type="ECO:0000256" key="7">
    <source>
        <dbReference type="PIRSR" id="PIRSR615500-1"/>
    </source>
</evidence>
<feature type="active site" description="Charge relay system" evidence="7 8">
    <location>
        <position position="208"/>
    </location>
</feature>
<evidence type="ECO:0000259" key="12">
    <source>
        <dbReference type="Pfam" id="PF05922"/>
    </source>
</evidence>
<keyword evidence="15" id="KW-1185">Reference proteome</keyword>
<keyword evidence="3 8" id="KW-0645">Protease</keyword>
<protein>
    <submittedName>
        <fullName evidence="14">Uncharacterized protein</fullName>
    </submittedName>
</protein>
<dbReference type="PROSITE" id="PS00138">
    <property type="entry name" value="SUBTILASE_SER"/>
    <property type="match status" value="1"/>
</dbReference>
<dbReference type="GO" id="GO:0005576">
    <property type="term" value="C:extracellular region"/>
    <property type="evidence" value="ECO:0007669"/>
    <property type="project" value="UniProtKB-SubCell"/>
</dbReference>
<dbReference type="PRINTS" id="PR00723">
    <property type="entry name" value="SUBTILISIN"/>
</dbReference>
<dbReference type="InterPro" id="IPR037045">
    <property type="entry name" value="S8pro/Inhibitor_I9_sf"/>
</dbReference>
<keyword evidence="4 10" id="KW-0732">Signal</keyword>
<dbReference type="InterPro" id="IPR045051">
    <property type="entry name" value="SBT"/>
</dbReference>
<dbReference type="PROSITE" id="PS00137">
    <property type="entry name" value="SUBTILASE_HIS"/>
    <property type="match status" value="1"/>
</dbReference>
<dbReference type="Gene3D" id="2.60.40.2310">
    <property type="match status" value="1"/>
</dbReference>
<evidence type="ECO:0000256" key="8">
    <source>
        <dbReference type="PROSITE-ProRule" id="PRU01240"/>
    </source>
</evidence>
<dbReference type="EMBL" id="JAZDWU010000012">
    <property type="protein sequence ID" value="KAK9983520.1"/>
    <property type="molecule type" value="Genomic_DNA"/>
</dbReference>
<evidence type="ECO:0000256" key="1">
    <source>
        <dbReference type="ARBA" id="ARBA00004613"/>
    </source>
</evidence>
<dbReference type="CDD" id="cd02120">
    <property type="entry name" value="PA_subtilisin_like"/>
    <property type="match status" value="1"/>
</dbReference>
<organism evidence="14 15">
    <name type="scientific">Lithocarpus litseifolius</name>
    <dbReference type="NCBI Taxonomy" id="425828"/>
    <lineage>
        <taxon>Eukaryota</taxon>
        <taxon>Viridiplantae</taxon>
        <taxon>Streptophyta</taxon>
        <taxon>Embryophyta</taxon>
        <taxon>Tracheophyta</taxon>
        <taxon>Spermatophyta</taxon>
        <taxon>Magnoliopsida</taxon>
        <taxon>eudicotyledons</taxon>
        <taxon>Gunneridae</taxon>
        <taxon>Pentapetalae</taxon>
        <taxon>rosids</taxon>
        <taxon>fabids</taxon>
        <taxon>Fagales</taxon>
        <taxon>Fagaceae</taxon>
        <taxon>Lithocarpus</taxon>
    </lineage>
</organism>
<dbReference type="InterPro" id="IPR000209">
    <property type="entry name" value="Peptidase_S8/S53_dom"/>
</dbReference>
<comment type="caution">
    <text evidence="14">The sequence shown here is derived from an EMBL/GenBank/DDBJ whole genome shotgun (WGS) entry which is preliminary data.</text>
</comment>
<dbReference type="Gene3D" id="3.30.70.80">
    <property type="entry name" value="Peptidase S8 propeptide/proteinase inhibitor I9"/>
    <property type="match status" value="1"/>
</dbReference>
<evidence type="ECO:0000259" key="11">
    <source>
        <dbReference type="Pfam" id="PF00082"/>
    </source>
</evidence>
<dbReference type="InterPro" id="IPR023828">
    <property type="entry name" value="Peptidase_S8_Ser-AS"/>
</dbReference>
<evidence type="ECO:0000256" key="6">
    <source>
        <dbReference type="ARBA" id="ARBA00022825"/>
    </source>
</evidence>
<proteinExistence type="inferred from homology"/>
<dbReference type="AlphaFoldDB" id="A0AAW2BHD5"/>
<feature type="domain" description="Inhibitor I9" evidence="12">
    <location>
        <begin position="32"/>
        <end position="118"/>
    </location>
</feature>
<evidence type="ECO:0000256" key="5">
    <source>
        <dbReference type="ARBA" id="ARBA00022801"/>
    </source>
</evidence>
<dbReference type="Gene3D" id="3.50.30.30">
    <property type="match status" value="1"/>
</dbReference>
<dbReference type="Pfam" id="PF05922">
    <property type="entry name" value="Inhibitor_I9"/>
    <property type="match status" value="1"/>
</dbReference>
<dbReference type="SUPFAM" id="SSF52743">
    <property type="entry name" value="Subtilisin-like"/>
    <property type="match status" value="1"/>
</dbReference>
<dbReference type="InterPro" id="IPR022398">
    <property type="entry name" value="Peptidase_S8_His-AS"/>
</dbReference>
<dbReference type="Pfam" id="PF17766">
    <property type="entry name" value="fn3_6"/>
    <property type="match status" value="1"/>
</dbReference>
<feature type="domain" description="Subtilisin-like protease fibronectin type-III" evidence="13">
    <location>
        <begin position="616"/>
        <end position="715"/>
    </location>
</feature>
<dbReference type="FunFam" id="3.30.70.80:FF:000003">
    <property type="entry name" value="Subtilisin-like protease SBT1.9"/>
    <property type="match status" value="1"/>
</dbReference>
<dbReference type="Proteomes" id="UP001459277">
    <property type="component" value="Unassembled WGS sequence"/>
</dbReference>
<accession>A0AAW2BHD5</accession>
<feature type="signal peptide" evidence="10">
    <location>
        <begin position="1"/>
        <end position="23"/>
    </location>
</feature>
<evidence type="ECO:0000256" key="10">
    <source>
        <dbReference type="SAM" id="SignalP"/>
    </source>
</evidence>
<dbReference type="PANTHER" id="PTHR10795">
    <property type="entry name" value="PROPROTEIN CONVERTASE SUBTILISIN/KEXIN"/>
    <property type="match status" value="1"/>
</dbReference>
<sequence>MGLNGDPFPYILFLMYFLLILHAKSKLVTRTTYVVSMDMAFMPKVFINHHNWYSSTIGSLKSANLASLDNHQSSPSLLYNYDHAVHGFAAHLSKHELEALKKPPGFVSASEEMTSTLHTTHTPEFLSLRSTSGLWLASNQGEDVIIGVIDTGIWPENKWKGTCEEGQDFNSSMCNAKLIGARSFYKGLIANEPNFGIRMKSARDMEGHGTLISSIVAGNYVEGTSLFGYATGTASGVAPHARLAIYKVFWDKSNYISDFVAAIDQAIADGVDVISASLGYTVESSFSLEEDFIAKVSFAALEKGTIDRWFAGTITLGNEEDIVGWGIFPGKVLLQNAPLVYPMILKSSDKMLNVPNSIIVRRREYARLESQAQLVARSNVLGAIIILDNPITIAMEDRNYFLCPCILISLDNARVLKQYIKSTDKPVANLTFQQTMMGIKPAPVVASYALRGPSPHTPCILKPDIMAPRSLILGACPPIIPVGEIRGRKQLYRDFTVSYGTSLACPHATGVAALLKGVHPEWSPAAIKSAIMTTTGHLDNTNSPIRDSGNGLQIASPLAMGSGHIRPNQALDPGLVYDATPQDYVNLLCSMNFNSAQILNFIGSNSYSCSSPSSGLNYPSYIVLLRKTRASSIIQNFQRTVTNVGQDVSTYKAMVTAPEGSAVMVSPEKLIFRKGNEKKSYNLTIRYEEKEQSSFGTHVWVEENGNHKVRSPIVITLDVFKTSTGLC</sequence>
<name>A0AAW2BHD5_9ROSI</name>
<reference evidence="14 15" key="1">
    <citation type="submission" date="2024-01" db="EMBL/GenBank/DDBJ databases">
        <title>A telomere-to-telomere, gap-free genome of sweet tea (Lithocarpus litseifolius).</title>
        <authorList>
            <person name="Zhou J."/>
        </authorList>
    </citation>
    <scope>NUCLEOTIDE SEQUENCE [LARGE SCALE GENOMIC DNA]</scope>
    <source>
        <strain evidence="14">Zhou-2022a</strain>
        <tissue evidence="14">Leaf</tissue>
    </source>
</reference>
<evidence type="ECO:0000256" key="4">
    <source>
        <dbReference type="ARBA" id="ARBA00022729"/>
    </source>
</evidence>
<gene>
    <name evidence="14" type="ORF">SO802_033045</name>
</gene>
<dbReference type="PROSITE" id="PS51892">
    <property type="entry name" value="SUBTILASE"/>
    <property type="match status" value="1"/>
</dbReference>
<dbReference type="InterPro" id="IPR041469">
    <property type="entry name" value="Subtilisin-like_FN3"/>
</dbReference>
<evidence type="ECO:0000256" key="9">
    <source>
        <dbReference type="RuleBase" id="RU003355"/>
    </source>
</evidence>
<dbReference type="PROSITE" id="PS00136">
    <property type="entry name" value="SUBTILASE_ASP"/>
    <property type="match status" value="1"/>
</dbReference>
<evidence type="ECO:0000259" key="13">
    <source>
        <dbReference type="Pfam" id="PF17766"/>
    </source>
</evidence>
<dbReference type="InterPro" id="IPR023827">
    <property type="entry name" value="Peptidase_S8_Asp-AS"/>
</dbReference>
<dbReference type="GO" id="GO:0004252">
    <property type="term" value="F:serine-type endopeptidase activity"/>
    <property type="evidence" value="ECO:0007669"/>
    <property type="project" value="UniProtKB-UniRule"/>
</dbReference>
<evidence type="ECO:0000256" key="3">
    <source>
        <dbReference type="ARBA" id="ARBA00022670"/>
    </source>
</evidence>
<dbReference type="Gene3D" id="3.40.50.200">
    <property type="entry name" value="Peptidase S8/S53 domain"/>
    <property type="match status" value="2"/>
</dbReference>
<comment type="subcellular location">
    <subcellularLocation>
        <location evidence="1">Secreted</location>
    </subcellularLocation>
</comment>
<dbReference type="InterPro" id="IPR015500">
    <property type="entry name" value="Peptidase_S8_subtilisin-rel"/>
</dbReference>
<feature type="active site" description="Charge relay system" evidence="7 8">
    <location>
        <position position="150"/>
    </location>
</feature>
<feature type="domain" description="Peptidase S8/S53" evidence="11">
    <location>
        <begin position="141"/>
        <end position="541"/>
    </location>
</feature>
<dbReference type="GO" id="GO:0006508">
    <property type="term" value="P:proteolysis"/>
    <property type="evidence" value="ECO:0007669"/>
    <property type="project" value="UniProtKB-KW"/>
</dbReference>
<feature type="chain" id="PRO_5043452736" evidence="10">
    <location>
        <begin position="24"/>
        <end position="727"/>
    </location>
</feature>